<sequence>MHTGKHRVSDCIAGAIDSRSLSVPVTNNAVVATVGSFGRQLTTHYGGSRKLFVERVTVHVVEFACRLRGDIGFTIEPRQWRARIARDKGCRVEPIAAVDTHLLEWQSSQRLNTRQEDPT</sequence>
<accession>A0A6J6YME9</accession>
<protein>
    <submittedName>
        <fullName evidence="1">Unannotated protein</fullName>
    </submittedName>
</protein>
<proteinExistence type="predicted"/>
<evidence type="ECO:0000313" key="1">
    <source>
        <dbReference type="EMBL" id="CAB4810582.1"/>
    </source>
</evidence>
<gene>
    <name evidence="1" type="ORF">UFOPK2992_01552</name>
</gene>
<dbReference type="EMBL" id="CAFAAI010000300">
    <property type="protein sequence ID" value="CAB4810582.1"/>
    <property type="molecule type" value="Genomic_DNA"/>
</dbReference>
<organism evidence="1">
    <name type="scientific">freshwater metagenome</name>
    <dbReference type="NCBI Taxonomy" id="449393"/>
    <lineage>
        <taxon>unclassified sequences</taxon>
        <taxon>metagenomes</taxon>
        <taxon>ecological metagenomes</taxon>
    </lineage>
</organism>
<dbReference type="AlphaFoldDB" id="A0A6J6YME9"/>
<reference evidence="1" key="1">
    <citation type="submission" date="2020-05" db="EMBL/GenBank/DDBJ databases">
        <authorList>
            <person name="Chiriac C."/>
            <person name="Salcher M."/>
            <person name="Ghai R."/>
            <person name="Kavagutti S V."/>
        </authorList>
    </citation>
    <scope>NUCLEOTIDE SEQUENCE</scope>
</reference>
<name>A0A6J6YME9_9ZZZZ</name>